<dbReference type="GO" id="GO:0004559">
    <property type="term" value="F:alpha-mannosidase activity"/>
    <property type="evidence" value="ECO:0007669"/>
    <property type="project" value="TreeGrafter"/>
</dbReference>
<dbReference type="PANTHER" id="PTHR46017">
    <property type="entry name" value="ALPHA-MANNOSIDASE 2C1"/>
    <property type="match status" value="1"/>
</dbReference>
<evidence type="ECO:0000313" key="2">
    <source>
        <dbReference type="EMBL" id="PSW12262.1"/>
    </source>
</evidence>
<dbReference type="Proteomes" id="UP000241346">
    <property type="component" value="Unassembled WGS sequence"/>
</dbReference>
<dbReference type="SUPFAM" id="SSF74650">
    <property type="entry name" value="Galactose mutarotase-like"/>
    <property type="match status" value="1"/>
</dbReference>
<proteinExistence type="predicted"/>
<accession>A0A2T3NDJ6</accession>
<reference evidence="2 3" key="1">
    <citation type="submission" date="2018-03" db="EMBL/GenBank/DDBJ databases">
        <title>Whole genome sequencing of Histamine producing bacteria.</title>
        <authorList>
            <person name="Butler K."/>
        </authorList>
    </citation>
    <scope>NUCLEOTIDE SEQUENCE [LARGE SCALE GENOMIC DNA]</scope>
    <source>
        <strain evidence="2 3">DSM 19138</strain>
    </source>
</reference>
<sequence length="146" mass="15956">MSISLSTLFIPTRVTTSLGGVVQQGYALNNPLRVKSLEPLLQVKAQNKEASAAMSYPDSMTLVSSSEPGIVVETVKPAEDGSGIIVRLFETFGCRSQTSLRWDSRLGSRVQEVDLMERPLSYQSAPTENKVITLSPFEIVTLKISH</sequence>
<evidence type="ECO:0000313" key="3">
    <source>
        <dbReference type="Proteomes" id="UP000241346"/>
    </source>
</evidence>
<comment type="caution">
    <text evidence="2">The sequence shown here is derived from an EMBL/GenBank/DDBJ whole genome shotgun (WGS) entry which is preliminary data.</text>
</comment>
<dbReference type="InterPro" id="IPR011013">
    <property type="entry name" value="Gal_mutarotase_sf_dom"/>
</dbReference>
<dbReference type="InterPro" id="IPR041147">
    <property type="entry name" value="GH38_C"/>
</dbReference>
<dbReference type="PANTHER" id="PTHR46017:SF1">
    <property type="entry name" value="ALPHA-MANNOSIDASE 2C1"/>
    <property type="match status" value="1"/>
</dbReference>
<gene>
    <name evidence="2" type="ORF">C9J01_13860</name>
</gene>
<dbReference type="AlphaFoldDB" id="A0A2T3NDJ6"/>
<name>A0A2T3NDJ6_9GAMM</name>
<feature type="domain" description="Glycosyl hydrolases family 38 C-terminal" evidence="1">
    <location>
        <begin position="70"/>
        <end position="142"/>
    </location>
</feature>
<organism evidence="2 3">
    <name type="scientific">Photobacterium rosenbergii</name>
    <dbReference type="NCBI Taxonomy" id="294936"/>
    <lineage>
        <taxon>Bacteria</taxon>
        <taxon>Pseudomonadati</taxon>
        <taxon>Pseudomonadota</taxon>
        <taxon>Gammaproteobacteria</taxon>
        <taxon>Vibrionales</taxon>
        <taxon>Vibrionaceae</taxon>
        <taxon>Photobacterium</taxon>
    </lineage>
</organism>
<dbReference type="Gene3D" id="2.60.40.2220">
    <property type="match status" value="1"/>
</dbReference>
<dbReference type="GO" id="GO:0030246">
    <property type="term" value="F:carbohydrate binding"/>
    <property type="evidence" value="ECO:0007669"/>
    <property type="project" value="InterPro"/>
</dbReference>
<dbReference type="Pfam" id="PF17677">
    <property type="entry name" value="Glyco_hydro38C2"/>
    <property type="match status" value="1"/>
</dbReference>
<protein>
    <recommendedName>
        <fullName evidence="1">Glycosyl hydrolases family 38 C-terminal domain-containing protein</fullName>
    </recommendedName>
</protein>
<evidence type="ECO:0000259" key="1">
    <source>
        <dbReference type="Pfam" id="PF17677"/>
    </source>
</evidence>
<dbReference type="GO" id="GO:0009313">
    <property type="term" value="P:oligosaccharide catabolic process"/>
    <property type="evidence" value="ECO:0007669"/>
    <property type="project" value="TreeGrafter"/>
</dbReference>
<dbReference type="EMBL" id="PYMB01000005">
    <property type="protein sequence ID" value="PSW12262.1"/>
    <property type="molecule type" value="Genomic_DNA"/>
</dbReference>